<dbReference type="InterPro" id="IPR025633">
    <property type="entry name" value="DUF4291"/>
</dbReference>
<organism evidence="1 2">
    <name type="scientific">Xanthocytophaga agilis</name>
    <dbReference type="NCBI Taxonomy" id="3048010"/>
    <lineage>
        <taxon>Bacteria</taxon>
        <taxon>Pseudomonadati</taxon>
        <taxon>Bacteroidota</taxon>
        <taxon>Cytophagia</taxon>
        <taxon>Cytophagales</taxon>
        <taxon>Rhodocytophagaceae</taxon>
        <taxon>Xanthocytophaga</taxon>
    </lineage>
</organism>
<dbReference type="RefSeq" id="WP_314508962.1">
    <property type="nucleotide sequence ID" value="NZ_JASJOU010000001.1"/>
</dbReference>
<dbReference type="Proteomes" id="UP001232063">
    <property type="component" value="Unassembled WGS sequence"/>
</dbReference>
<proteinExistence type="predicted"/>
<gene>
    <name evidence="1" type="ORF">QNI22_02230</name>
</gene>
<evidence type="ECO:0000313" key="1">
    <source>
        <dbReference type="EMBL" id="MDJ1499442.1"/>
    </source>
</evidence>
<protein>
    <submittedName>
        <fullName evidence="1">DUF4291 domain-containing protein</fullName>
    </submittedName>
</protein>
<sequence length="215" mass="24794">MTLKLNLYTEIEKTLPTTSRYILGQYNQDSIIVYQAFNEAIAARAVRNQKLGGGGFKFDRMSWIKTGFLWMMYRSGWASKPKQERVLAIHVKRDGFDSLLKAAVHSSYVEPIYQTHENWQQQVTNSEVRLQWDPDHDPYGNKLERRAIQLGLRGDALSRYASEWTIGIEDITDFVKQQHEHVLEHALDKLLIPVEDIYHVTDSAVFSKLGIGLVI</sequence>
<keyword evidence="2" id="KW-1185">Reference proteome</keyword>
<accession>A0AAE3UDQ2</accession>
<reference evidence="1" key="1">
    <citation type="submission" date="2023-05" db="EMBL/GenBank/DDBJ databases">
        <authorList>
            <person name="Zhang X."/>
        </authorList>
    </citation>
    <scope>NUCLEOTIDE SEQUENCE</scope>
    <source>
        <strain evidence="1">BD1B2-1</strain>
    </source>
</reference>
<dbReference type="AlphaFoldDB" id="A0AAE3UDQ2"/>
<dbReference type="EMBL" id="JASJOU010000001">
    <property type="protein sequence ID" value="MDJ1499442.1"/>
    <property type="molecule type" value="Genomic_DNA"/>
</dbReference>
<dbReference type="PANTHER" id="PTHR38567">
    <property type="entry name" value="DUF4291 DOMAIN-CONTAINING PROTEIN"/>
    <property type="match status" value="1"/>
</dbReference>
<name>A0AAE3UDQ2_9BACT</name>
<dbReference type="PANTHER" id="PTHR38567:SF1">
    <property type="entry name" value="DUF4291 DOMAIN-CONTAINING PROTEIN"/>
    <property type="match status" value="1"/>
</dbReference>
<comment type="caution">
    <text evidence="1">The sequence shown here is derived from an EMBL/GenBank/DDBJ whole genome shotgun (WGS) entry which is preliminary data.</text>
</comment>
<evidence type="ECO:0000313" key="2">
    <source>
        <dbReference type="Proteomes" id="UP001232063"/>
    </source>
</evidence>
<dbReference type="Pfam" id="PF14124">
    <property type="entry name" value="DUF4291"/>
    <property type="match status" value="1"/>
</dbReference>